<evidence type="ECO:0000256" key="12">
    <source>
        <dbReference type="SAM" id="Phobius"/>
    </source>
</evidence>
<comment type="similarity">
    <text evidence="11">Belongs to the amiloride-sensitive sodium channel (TC 1.A.6) family.</text>
</comment>
<keyword evidence="8 12" id="KW-0472">Membrane</keyword>
<keyword evidence="9 11" id="KW-0739">Sodium transport</keyword>
<comment type="caution">
    <text evidence="13">The sequence shown here is derived from an EMBL/GenBank/DDBJ whole genome shotgun (WGS) entry which is preliminary data.</text>
</comment>
<protein>
    <submittedName>
        <fullName evidence="13">Putative acid-sensing ion channel 1-like</fullName>
    </submittedName>
</protein>
<keyword evidence="10 11" id="KW-0407">Ion channel</keyword>
<sequence length="236" mass="27257">MEIQEPQTKRYESIIVKFADETTLHGIRYVTNSRLHKARRLLWFILLISMAIWLVFGIMSGIRKYFTYPVSTVVEFNYVKTIDFPAVTFCNYNQFRRSKLETYDPVFQQILLALVVKQGVDIDWDYHDSLYNDNHWNMTEVAITSGHQLEDMLLSCTWNRGEACGPQNFTTTITDFGLVSNCYVYRGRKKNTPHPPTAFHEESACADNNSSVNRGKGSTILKGRDMALLSLWSTPM</sequence>
<keyword evidence="5 12" id="KW-1133">Transmembrane helix</keyword>
<evidence type="ECO:0000313" key="13">
    <source>
        <dbReference type="EMBL" id="PIK45100.1"/>
    </source>
</evidence>
<keyword evidence="6" id="KW-0915">Sodium</keyword>
<organism evidence="13 14">
    <name type="scientific">Stichopus japonicus</name>
    <name type="common">Sea cucumber</name>
    <dbReference type="NCBI Taxonomy" id="307972"/>
    <lineage>
        <taxon>Eukaryota</taxon>
        <taxon>Metazoa</taxon>
        <taxon>Echinodermata</taxon>
        <taxon>Eleutherozoa</taxon>
        <taxon>Echinozoa</taxon>
        <taxon>Holothuroidea</taxon>
        <taxon>Aspidochirotacea</taxon>
        <taxon>Aspidochirotida</taxon>
        <taxon>Stichopodidae</taxon>
        <taxon>Apostichopus</taxon>
    </lineage>
</organism>
<keyword evidence="3 11" id="KW-0894">Sodium channel</keyword>
<evidence type="ECO:0000256" key="3">
    <source>
        <dbReference type="ARBA" id="ARBA00022461"/>
    </source>
</evidence>
<keyword evidence="2 11" id="KW-0813">Transport</keyword>
<accession>A0A2G8KAU2</accession>
<name>A0A2G8KAU2_STIJA</name>
<proteinExistence type="inferred from homology"/>
<evidence type="ECO:0000256" key="2">
    <source>
        <dbReference type="ARBA" id="ARBA00022448"/>
    </source>
</evidence>
<evidence type="ECO:0000256" key="4">
    <source>
        <dbReference type="ARBA" id="ARBA00022692"/>
    </source>
</evidence>
<feature type="transmembrane region" description="Helical" evidence="12">
    <location>
        <begin position="41"/>
        <end position="62"/>
    </location>
</feature>
<evidence type="ECO:0000256" key="8">
    <source>
        <dbReference type="ARBA" id="ARBA00023136"/>
    </source>
</evidence>
<dbReference type="Pfam" id="PF00858">
    <property type="entry name" value="ASC"/>
    <property type="match status" value="1"/>
</dbReference>
<comment type="subcellular location">
    <subcellularLocation>
        <location evidence="1">Membrane</location>
        <topology evidence="1">Multi-pass membrane protein</topology>
    </subcellularLocation>
</comment>
<dbReference type="OrthoDB" id="5989449at2759"/>
<keyword evidence="4 11" id="KW-0812">Transmembrane</keyword>
<reference evidence="13 14" key="1">
    <citation type="journal article" date="2017" name="PLoS Biol.">
        <title>The sea cucumber genome provides insights into morphological evolution and visceral regeneration.</title>
        <authorList>
            <person name="Zhang X."/>
            <person name="Sun L."/>
            <person name="Yuan J."/>
            <person name="Sun Y."/>
            <person name="Gao Y."/>
            <person name="Zhang L."/>
            <person name="Li S."/>
            <person name="Dai H."/>
            <person name="Hamel J.F."/>
            <person name="Liu C."/>
            <person name="Yu Y."/>
            <person name="Liu S."/>
            <person name="Lin W."/>
            <person name="Guo K."/>
            <person name="Jin S."/>
            <person name="Xu P."/>
            <person name="Storey K.B."/>
            <person name="Huan P."/>
            <person name="Zhang T."/>
            <person name="Zhou Y."/>
            <person name="Zhang J."/>
            <person name="Lin C."/>
            <person name="Li X."/>
            <person name="Xing L."/>
            <person name="Huo D."/>
            <person name="Sun M."/>
            <person name="Wang L."/>
            <person name="Mercier A."/>
            <person name="Li F."/>
            <person name="Yang H."/>
            <person name="Xiang J."/>
        </authorList>
    </citation>
    <scope>NUCLEOTIDE SEQUENCE [LARGE SCALE GENOMIC DNA]</scope>
    <source>
        <strain evidence="13">Shaxun</strain>
        <tissue evidence="13">Muscle</tissue>
    </source>
</reference>
<dbReference type="EMBL" id="MRZV01000734">
    <property type="protein sequence ID" value="PIK45100.1"/>
    <property type="molecule type" value="Genomic_DNA"/>
</dbReference>
<keyword evidence="14" id="KW-1185">Reference proteome</keyword>
<dbReference type="AlphaFoldDB" id="A0A2G8KAU2"/>
<keyword evidence="7 11" id="KW-0406">Ion transport</keyword>
<gene>
    <name evidence="13" type="ORF">BSL78_18029</name>
</gene>
<dbReference type="InterPro" id="IPR001873">
    <property type="entry name" value="ENaC"/>
</dbReference>
<evidence type="ECO:0000256" key="7">
    <source>
        <dbReference type="ARBA" id="ARBA00023065"/>
    </source>
</evidence>
<dbReference type="STRING" id="307972.A0A2G8KAU2"/>
<dbReference type="GO" id="GO:0005886">
    <property type="term" value="C:plasma membrane"/>
    <property type="evidence" value="ECO:0007669"/>
    <property type="project" value="TreeGrafter"/>
</dbReference>
<evidence type="ECO:0000256" key="6">
    <source>
        <dbReference type="ARBA" id="ARBA00023053"/>
    </source>
</evidence>
<evidence type="ECO:0000256" key="5">
    <source>
        <dbReference type="ARBA" id="ARBA00022989"/>
    </source>
</evidence>
<evidence type="ECO:0000256" key="10">
    <source>
        <dbReference type="ARBA" id="ARBA00023303"/>
    </source>
</evidence>
<evidence type="ECO:0000256" key="1">
    <source>
        <dbReference type="ARBA" id="ARBA00004141"/>
    </source>
</evidence>
<dbReference type="PANTHER" id="PTHR11690">
    <property type="entry name" value="AMILORIDE-SENSITIVE SODIUM CHANNEL-RELATED"/>
    <property type="match status" value="1"/>
</dbReference>
<dbReference type="Gene3D" id="2.60.470.10">
    <property type="entry name" value="Acid-sensing ion channels like domains"/>
    <property type="match status" value="1"/>
</dbReference>
<evidence type="ECO:0000256" key="11">
    <source>
        <dbReference type="RuleBase" id="RU000679"/>
    </source>
</evidence>
<evidence type="ECO:0000313" key="14">
    <source>
        <dbReference type="Proteomes" id="UP000230750"/>
    </source>
</evidence>
<dbReference type="GO" id="GO:0015280">
    <property type="term" value="F:ligand-gated sodium channel activity"/>
    <property type="evidence" value="ECO:0007669"/>
    <property type="project" value="TreeGrafter"/>
</dbReference>
<evidence type="ECO:0000256" key="9">
    <source>
        <dbReference type="ARBA" id="ARBA00023201"/>
    </source>
</evidence>
<dbReference type="Proteomes" id="UP000230750">
    <property type="component" value="Unassembled WGS sequence"/>
</dbReference>